<keyword evidence="2" id="KW-1133">Transmembrane helix</keyword>
<dbReference type="EMBL" id="MU863642">
    <property type="protein sequence ID" value="KAK4100282.1"/>
    <property type="molecule type" value="Genomic_DNA"/>
</dbReference>
<name>A0AAN6Q3I7_9PEZI</name>
<dbReference type="AlphaFoldDB" id="A0AAN6Q3I7"/>
<dbReference type="Pfam" id="PF06687">
    <property type="entry name" value="SUR7"/>
    <property type="match status" value="1"/>
</dbReference>
<protein>
    <submittedName>
        <fullName evidence="3">Uncharacterized protein</fullName>
    </submittedName>
</protein>
<keyword evidence="2" id="KW-0472">Membrane</keyword>
<dbReference type="InterPro" id="IPR052413">
    <property type="entry name" value="SUR7_domain"/>
</dbReference>
<reference evidence="3" key="2">
    <citation type="submission" date="2023-05" db="EMBL/GenBank/DDBJ databases">
        <authorList>
            <consortium name="Lawrence Berkeley National Laboratory"/>
            <person name="Steindorff A."/>
            <person name="Hensen N."/>
            <person name="Bonometti L."/>
            <person name="Westerberg I."/>
            <person name="Brannstrom I.O."/>
            <person name="Guillou S."/>
            <person name="Cros-Aarteil S."/>
            <person name="Calhoun S."/>
            <person name="Haridas S."/>
            <person name="Kuo A."/>
            <person name="Mondo S."/>
            <person name="Pangilinan J."/>
            <person name="Riley R."/>
            <person name="Labutti K."/>
            <person name="Andreopoulos B."/>
            <person name="Lipzen A."/>
            <person name="Chen C."/>
            <person name="Yanf M."/>
            <person name="Daum C."/>
            <person name="Ng V."/>
            <person name="Clum A."/>
            <person name="Ohm R."/>
            <person name="Martin F."/>
            <person name="Silar P."/>
            <person name="Natvig D."/>
            <person name="Lalanne C."/>
            <person name="Gautier V."/>
            <person name="Ament-Velasquez S.L."/>
            <person name="Kruys A."/>
            <person name="Hutchinson M.I."/>
            <person name="Powell A.J."/>
            <person name="Barry K."/>
            <person name="Miller A.N."/>
            <person name="Grigoriev I.V."/>
            <person name="Debuchy R."/>
            <person name="Gladieux P."/>
            <person name="Thoren M.H."/>
            <person name="Johannesson H."/>
        </authorList>
    </citation>
    <scope>NUCLEOTIDE SEQUENCE</scope>
    <source>
        <strain evidence="3">CBS 757.83</strain>
    </source>
</reference>
<sequence length="402" mass="43290">MVKMFNRIGSGDPVVEWTLRIAPFVCSSLAVMFMAIALSSGMEPNHLENLSIISFNTSGLGRTNLTAVLMERAEEKAAEACKNAGDKIDDFANSAAETVENAKDKAEDKAEEAVDFIKDNNPFGRRDFDFGGSLSDLCKGLVQKAKEIIKEVEDLVRSMARAAGIREHYSLHIGALCEGDFTDFRNQSAGINVTGCTTKFDHDEVPNFSKTLDQGLQVGGWNLSLSDVKFGKEVKGAFDLIPKALATMAYFFLAGVVSMAIALLLCGFLLGCPPESRLKKHALLGALGFMFLGWLISAIGVGGITWAAEKIKSEVNEHGSDFGISASTSPALYGLIWTSLVLSTLALALLGLAWKVNRRPRGLTAAPQQYVENNQSGSSTDSHGYKQMEAEGGQGQMKEVSL</sequence>
<feature type="transmembrane region" description="Helical" evidence="2">
    <location>
        <begin position="248"/>
        <end position="270"/>
    </location>
</feature>
<keyword evidence="2" id="KW-0812">Transmembrane</keyword>
<comment type="caution">
    <text evidence="3">The sequence shown here is derived from an EMBL/GenBank/DDBJ whole genome shotgun (WGS) entry which is preliminary data.</text>
</comment>
<dbReference type="PANTHER" id="PTHR28019">
    <property type="entry name" value="CELL MEMBRANE PROTEIN YLR413W-RELATED"/>
    <property type="match status" value="1"/>
</dbReference>
<dbReference type="Proteomes" id="UP001305647">
    <property type="component" value="Unassembled WGS sequence"/>
</dbReference>
<feature type="region of interest" description="Disordered" evidence="1">
    <location>
        <begin position="367"/>
        <end position="402"/>
    </location>
</feature>
<evidence type="ECO:0000313" key="4">
    <source>
        <dbReference type="Proteomes" id="UP001305647"/>
    </source>
</evidence>
<feature type="transmembrane region" description="Helical" evidence="2">
    <location>
        <begin position="282"/>
        <end position="308"/>
    </location>
</feature>
<feature type="transmembrane region" description="Helical" evidence="2">
    <location>
        <begin position="331"/>
        <end position="354"/>
    </location>
</feature>
<feature type="compositionally biased region" description="Polar residues" evidence="1">
    <location>
        <begin position="367"/>
        <end position="382"/>
    </location>
</feature>
<evidence type="ECO:0000313" key="3">
    <source>
        <dbReference type="EMBL" id="KAK4100282.1"/>
    </source>
</evidence>
<dbReference type="PANTHER" id="PTHR28019:SF7">
    <property type="entry name" value="SUR7 PROTEIN"/>
    <property type="match status" value="1"/>
</dbReference>
<dbReference type="GO" id="GO:0051285">
    <property type="term" value="C:cell cortex of cell tip"/>
    <property type="evidence" value="ECO:0007669"/>
    <property type="project" value="TreeGrafter"/>
</dbReference>
<gene>
    <name evidence="3" type="ORF">N658DRAFT_487010</name>
</gene>
<evidence type="ECO:0000256" key="2">
    <source>
        <dbReference type="SAM" id="Phobius"/>
    </source>
</evidence>
<dbReference type="GO" id="GO:0031505">
    <property type="term" value="P:fungal-type cell wall organization"/>
    <property type="evidence" value="ECO:0007669"/>
    <property type="project" value="TreeGrafter"/>
</dbReference>
<evidence type="ECO:0000256" key="1">
    <source>
        <dbReference type="SAM" id="MobiDB-lite"/>
    </source>
</evidence>
<proteinExistence type="predicted"/>
<dbReference type="GO" id="GO:0005886">
    <property type="term" value="C:plasma membrane"/>
    <property type="evidence" value="ECO:0007669"/>
    <property type="project" value="InterPro"/>
</dbReference>
<accession>A0AAN6Q3I7</accession>
<reference evidence="3" key="1">
    <citation type="journal article" date="2023" name="Mol. Phylogenet. Evol.">
        <title>Genome-scale phylogeny and comparative genomics of the fungal order Sordariales.</title>
        <authorList>
            <person name="Hensen N."/>
            <person name="Bonometti L."/>
            <person name="Westerberg I."/>
            <person name="Brannstrom I.O."/>
            <person name="Guillou S."/>
            <person name="Cros-Aarteil S."/>
            <person name="Calhoun S."/>
            <person name="Haridas S."/>
            <person name="Kuo A."/>
            <person name="Mondo S."/>
            <person name="Pangilinan J."/>
            <person name="Riley R."/>
            <person name="LaButti K."/>
            <person name="Andreopoulos B."/>
            <person name="Lipzen A."/>
            <person name="Chen C."/>
            <person name="Yan M."/>
            <person name="Daum C."/>
            <person name="Ng V."/>
            <person name="Clum A."/>
            <person name="Steindorff A."/>
            <person name="Ohm R.A."/>
            <person name="Martin F."/>
            <person name="Silar P."/>
            <person name="Natvig D.O."/>
            <person name="Lalanne C."/>
            <person name="Gautier V."/>
            <person name="Ament-Velasquez S.L."/>
            <person name="Kruys A."/>
            <person name="Hutchinson M.I."/>
            <person name="Powell A.J."/>
            <person name="Barry K."/>
            <person name="Miller A.N."/>
            <person name="Grigoriev I.V."/>
            <person name="Debuchy R."/>
            <person name="Gladieux P."/>
            <person name="Hiltunen Thoren M."/>
            <person name="Johannesson H."/>
        </authorList>
    </citation>
    <scope>NUCLEOTIDE SEQUENCE</scope>
    <source>
        <strain evidence="3">CBS 757.83</strain>
    </source>
</reference>
<organism evidence="3 4">
    <name type="scientific">Parathielavia hyrcaniae</name>
    <dbReference type="NCBI Taxonomy" id="113614"/>
    <lineage>
        <taxon>Eukaryota</taxon>
        <taxon>Fungi</taxon>
        <taxon>Dikarya</taxon>
        <taxon>Ascomycota</taxon>
        <taxon>Pezizomycotina</taxon>
        <taxon>Sordariomycetes</taxon>
        <taxon>Sordariomycetidae</taxon>
        <taxon>Sordariales</taxon>
        <taxon>Chaetomiaceae</taxon>
        <taxon>Parathielavia</taxon>
    </lineage>
</organism>
<dbReference type="InterPro" id="IPR009571">
    <property type="entry name" value="SUR7/Rim9-like_fungi"/>
</dbReference>
<keyword evidence="4" id="KW-1185">Reference proteome</keyword>